<dbReference type="Proteomes" id="UP000815677">
    <property type="component" value="Unassembled WGS sequence"/>
</dbReference>
<protein>
    <recommendedName>
        <fullName evidence="4">BTB domain-containing protein</fullName>
    </recommendedName>
</protein>
<gene>
    <name evidence="2" type="ORF">MCHLO_06764</name>
</gene>
<proteinExistence type="predicted"/>
<name>A0ABQ0LEA8_MYCCL</name>
<organism evidence="2 3">
    <name type="scientific">Mycena chlorophos</name>
    <name type="common">Agaric fungus</name>
    <name type="synonym">Agaricus chlorophos</name>
    <dbReference type="NCBI Taxonomy" id="658473"/>
    <lineage>
        <taxon>Eukaryota</taxon>
        <taxon>Fungi</taxon>
        <taxon>Dikarya</taxon>
        <taxon>Basidiomycota</taxon>
        <taxon>Agaricomycotina</taxon>
        <taxon>Agaricomycetes</taxon>
        <taxon>Agaricomycetidae</taxon>
        <taxon>Agaricales</taxon>
        <taxon>Marasmiineae</taxon>
        <taxon>Mycenaceae</taxon>
        <taxon>Mycena</taxon>
    </lineage>
</organism>
<sequence length="545" mass="61991">MSYGVNPAFTMLRPTSPVQVRSRTPGPRSHTPAFSRPIDYQPGSSIMYLPPPPPTPRSVLDGTYIPANALQLQVFPRVPEFNNGQPTFVKRFTVGGSPAPFLHEILSGAVTLDHANRLIMAENGWSKTLWKLDWPGYELPARGHALDPRSLTYTRMAIEIAEEILEFWTKKVKEERRAGSSNPWAASKVPFEAIRKGHNAAVKRSRWHSLLHSLHHGRRFAAKRASSWHRVPELWFDDGNVILQAGSAQYKVFRGILARHSTVFQDMFALPQPAHTELVDGCPLVQLPDAEVEVTPFLRALFEPNYFPTFPSKTCFDLVKLYGCLRLSSKYSVQSLRINALKHLNSEFFTSLAEWDEHMASAPNVDGVPRHDYYLCFLQLAHELEATWVLPIIYYIVSCFFDLLGMSVFRGVYWMGIEGRIPEAWQDAFLAGAEEQLRAHWGILDVLADPSILDSCESPLLCSRALLRQLHACNPERGKRDCRDPLYMWNAVNWATLHVCPECLSSLKAKANEKRQQFWRMLPEIYHLASWEELEAMKKAALVET</sequence>
<evidence type="ECO:0000313" key="3">
    <source>
        <dbReference type="Proteomes" id="UP000815677"/>
    </source>
</evidence>
<evidence type="ECO:0008006" key="4">
    <source>
        <dbReference type="Google" id="ProtNLM"/>
    </source>
</evidence>
<keyword evidence="3" id="KW-1185">Reference proteome</keyword>
<evidence type="ECO:0000313" key="2">
    <source>
        <dbReference type="EMBL" id="GAT49453.1"/>
    </source>
</evidence>
<reference evidence="2" key="1">
    <citation type="submission" date="2014-09" db="EMBL/GenBank/DDBJ databases">
        <title>Genome sequence of the luminous mushroom Mycena chlorophos for searching fungal bioluminescence genes.</title>
        <authorList>
            <person name="Tanaka Y."/>
            <person name="Kasuga D."/>
            <person name="Oba Y."/>
            <person name="Hase S."/>
            <person name="Sato K."/>
            <person name="Oba Y."/>
            <person name="Sakakibara Y."/>
        </authorList>
    </citation>
    <scope>NUCLEOTIDE SEQUENCE</scope>
</reference>
<evidence type="ECO:0000256" key="1">
    <source>
        <dbReference type="SAM" id="MobiDB-lite"/>
    </source>
</evidence>
<dbReference type="EMBL" id="DF845508">
    <property type="protein sequence ID" value="GAT49453.1"/>
    <property type="molecule type" value="Genomic_DNA"/>
</dbReference>
<accession>A0ABQ0LEA8</accession>
<feature type="region of interest" description="Disordered" evidence="1">
    <location>
        <begin position="14"/>
        <end position="36"/>
    </location>
</feature>